<dbReference type="InterPro" id="IPR025263">
    <property type="entry name" value="YhdP_central"/>
</dbReference>
<protein>
    <recommendedName>
        <fullName evidence="2">YhdP central domain-containing protein</fullName>
    </recommendedName>
</protein>
<dbReference type="Proteomes" id="UP000326641">
    <property type="component" value="Unassembled WGS sequence"/>
</dbReference>
<proteinExistence type="predicted"/>
<dbReference type="AlphaFoldDB" id="A0A564WJ68"/>
<comment type="caution">
    <text evidence="3">The sequence shown here is derived from an EMBL/GenBank/DDBJ whole genome shotgun (WGS) entry which is preliminary data.</text>
</comment>
<sequence>MAAQALAGLVVAASLLAAGAALRLAQGPISLEAFKPFLEGALADAAPGVRVAVGSATLAWGGRQRGIDVRLTDVQVTGADEKPLAQAGALQIGISPLSLVERKLLIEDIEVFHAHVQLIRADDGHFQIAFAGVDRTDAEGALLGGLLVSKRDPSLPLSYLNHIRLTDARLDVIDSDGGQLLSARVPTAGVRRAGSGLSVDAQVIAIEGSESGGIDLLGTFKAETDTLDLQASLKGLNPARFAATAAPLQPLAAVDLPLHGSVRFRASGAGVIQALDAQLTADSGQLVLTEAVAQALGEPALAQALKVKGGKLAASIDLSAQAFELRELAVDFAEDNEVHLPPPVDHRYPLTRLKARARATPAQVMVEHLELDLAGPLITATIEADRLASPPTAQLKAVAEGLPVDAFRRYWPPRLAPGGYTWSVAHLSAGKVERADVTAALVLKPEGIAVEALSGTFSARNVTVAYLPPLPAVRGVDGTARFDLDSLTIELAGGTSQGLSLAGGTVVLHDFDKPIEAIAIDIPLEGPLGDVLDLISRPPLRYTDRVGIRPDQASGHARARLQLQFPLLRDLPMERIAVDIHGQVTGGVLEQAVDGHAITDANLSISVNDNGLDMNGTLALAGIPANLAWHEDFRARAPVKTKLTLIPERVAVAKLAPLLPPGADLSRFLKGGELDGRVDLTLRQAGTTEIAVSADLTAAAVTLAPVGWSKQPGAPATCSFEVVLLKDTLTRIPNAACRGDGLDISARAGFDKVGAVRLVEIDRFAVGRTDAVATAARSEAGGWDIRVGGRSLDVEPLLRGGGTSKREPAAAQPPADRAVEVALNVALDVDSVWFHANGKLDAVQLTAVREKGVWSPVRGAAKAANGSALTVALRPDTAGRRRLTIEAEDAGTTLQALGLFDDLRGGRLAMSGTYADTEPERPLTGRLRIKDYQIVNAPLLARLLNIMALTGIADALRGEGISFSTLDAPFTWRAGTLLLTDAKAHGTSLGLTASGTVEVEAERVDVKGTIVPFYVINSLLGRLPLIGDLFTGGEAGGGVFAATYAVSGPLGDPHIWINPLSIVGPGVLRHLFAVFDLLAPSEPAPAPPPP</sequence>
<dbReference type="InterPro" id="IPR052894">
    <property type="entry name" value="AsmA-related"/>
</dbReference>
<feature type="domain" description="YhdP central" evidence="2">
    <location>
        <begin position="345"/>
        <end position="854"/>
    </location>
</feature>
<feature type="signal peptide" evidence="1">
    <location>
        <begin position="1"/>
        <end position="17"/>
    </location>
</feature>
<dbReference type="PANTHER" id="PTHR30441">
    <property type="entry name" value="DUF748 DOMAIN-CONTAINING PROTEIN"/>
    <property type="match status" value="1"/>
</dbReference>
<gene>
    <name evidence="3" type="ORF">DF3PA_60112</name>
</gene>
<reference evidence="3" key="1">
    <citation type="submission" date="2018-11" db="EMBL/GenBank/DDBJ databases">
        <authorList>
            <person name="Onetto C."/>
        </authorList>
    </citation>
    <scope>NUCLEOTIDE SEQUENCE [LARGE SCALE GENOMIC DNA]</scope>
</reference>
<dbReference type="Pfam" id="PF13116">
    <property type="entry name" value="YhdP"/>
    <property type="match status" value="1"/>
</dbReference>
<keyword evidence="4" id="KW-1185">Reference proteome</keyword>
<organism evidence="3 4">
    <name type="scientific">Candidatus Defluviicoccus seviourii</name>
    <dbReference type="NCBI Taxonomy" id="2565273"/>
    <lineage>
        <taxon>Bacteria</taxon>
        <taxon>Pseudomonadati</taxon>
        <taxon>Pseudomonadota</taxon>
        <taxon>Alphaproteobacteria</taxon>
        <taxon>Rhodospirillales</taxon>
        <taxon>Rhodospirillaceae</taxon>
        <taxon>Defluviicoccus</taxon>
    </lineage>
</organism>
<evidence type="ECO:0000313" key="4">
    <source>
        <dbReference type="Proteomes" id="UP000326641"/>
    </source>
</evidence>
<accession>A0A564WJ68</accession>
<name>A0A564WJ68_9PROT</name>
<dbReference type="PANTHER" id="PTHR30441:SF4">
    <property type="entry name" value="PROTEIN ASMA"/>
    <property type="match status" value="1"/>
</dbReference>
<keyword evidence="1" id="KW-0732">Signal</keyword>
<evidence type="ECO:0000259" key="2">
    <source>
        <dbReference type="Pfam" id="PF13116"/>
    </source>
</evidence>
<dbReference type="GO" id="GO:0005886">
    <property type="term" value="C:plasma membrane"/>
    <property type="evidence" value="ECO:0007669"/>
    <property type="project" value="TreeGrafter"/>
</dbReference>
<evidence type="ECO:0000256" key="1">
    <source>
        <dbReference type="SAM" id="SignalP"/>
    </source>
</evidence>
<dbReference type="EMBL" id="UXAT02000051">
    <property type="protein sequence ID" value="VUX47633.1"/>
    <property type="molecule type" value="Genomic_DNA"/>
</dbReference>
<evidence type="ECO:0000313" key="3">
    <source>
        <dbReference type="EMBL" id="VUX47633.1"/>
    </source>
</evidence>
<feature type="chain" id="PRO_5024447337" description="YhdP central domain-containing protein" evidence="1">
    <location>
        <begin position="18"/>
        <end position="1090"/>
    </location>
</feature>
<dbReference type="GO" id="GO:0090313">
    <property type="term" value="P:regulation of protein targeting to membrane"/>
    <property type="evidence" value="ECO:0007669"/>
    <property type="project" value="TreeGrafter"/>
</dbReference>